<name>A0A1I0A844_9BACI</name>
<keyword evidence="2" id="KW-1185">Reference proteome</keyword>
<sequence>MDHKNFTEKEIDYYTQKSKRISKKIISTRNELLSIFTKKEISFIKDTLNKSAVYPDLSCKEILYKILSEISESGFGTQDIERELLLNKVKKLTNYQAFLLVFFHK</sequence>
<proteinExistence type="predicted"/>
<dbReference type="Proteomes" id="UP000199095">
    <property type="component" value="Unassembled WGS sequence"/>
</dbReference>
<gene>
    <name evidence="1" type="ORF">SAMN05421676_10244</name>
</gene>
<evidence type="ECO:0000313" key="2">
    <source>
        <dbReference type="Proteomes" id="UP000199095"/>
    </source>
</evidence>
<dbReference type="STRING" id="237682.SAMN05421676_10244"/>
<dbReference type="RefSeq" id="WP_093131722.1">
    <property type="nucleotide sequence ID" value="NZ_FOHJ01000002.1"/>
</dbReference>
<accession>A0A1I0A844</accession>
<protein>
    <submittedName>
        <fullName evidence="1">Uncharacterized protein</fullName>
    </submittedName>
</protein>
<dbReference type="AlphaFoldDB" id="A0A1I0A844"/>
<dbReference type="EMBL" id="FOHJ01000002">
    <property type="protein sequence ID" value="SES89411.1"/>
    <property type="molecule type" value="Genomic_DNA"/>
</dbReference>
<organism evidence="1 2">
    <name type="scientific">Salinibacillus kushneri</name>
    <dbReference type="NCBI Taxonomy" id="237682"/>
    <lineage>
        <taxon>Bacteria</taxon>
        <taxon>Bacillati</taxon>
        <taxon>Bacillota</taxon>
        <taxon>Bacilli</taxon>
        <taxon>Bacillales</taxon>
        <taxon>Bacillaceae</taxon>
        <taxon>Salinibacillus</taxon>
    </lineage>
</organism>
<reference evidence="2" key="1">
    <citation type="submission" date="2016-10" db="EMBL/GenBank/DDBJ databases">
        <authorList>
            <person name="Varghese N."/>
            <person name="Submissions S."/>
        </authorList>
    </citation>
    <scope>NUCLEOTIDE SEQUENCE [LARGE SCALE GENOMIC DNA]</scope>
    <source>
        <strain evidence="2">CGMCC 1.3566</strain>
    </source>
</reference>
<evidence type="ECO:0000313" key="1">
    <source>
        <dbReference type="EMBL" id="SES89411.1"/>
    </source>
</evidence>